<organism evidence="3">
    <name type="scientific">uncultured Thermomicrobiales bacterium</name>
    <dbReference type="NCBI Taxonomy" id="1645740"/>
    <lineage>
        <taxon>Bacteria</taxon>
        <taxon>Pseudomonadati</taxon>
        <taxon>Thermomicrobiota</taxon>
        <taxon>Thermomicrobia</taxon>
        <taxon>Thermomicrobiales</taxon>
        <taxon>environmental samples</taxon>
    </lineage>
</organism>
<evidence type="ECO:0000259" key="2">
    <source>
        <dbReference type="Pfam" id="PF00326"/>
    </source>
</evidence>
<dbReference type="SUPFAM" id="SSF53474">
    <property type="entry name" value="alpha/beta-Hydrolases"/>
    <property type="match status" value="1"/>
</dbReference>
<dbReference type="AlphaFoldDB" id="A0A6J4VGU3"/>
<accession>A0A6J4VGU3</accession>
<dbReference type="PANTHER" id="PTHR42776">
    <property type="entry name" value="SERINE PEPTIDASE S9 FAMILY MEMBER"/>
    <property type="match status" value="1"/>
</dbReference>
<dbReference type="Pfam" id="PF00326">
    <property type="entry name" value="Peptidase_S9"/>
    <property type="match status" value="1"/>
</dbReference>
<dbReference type="InterPro" id="IPR029058">
    <property type="entry name" value="AB_hydrolase_fold"/>
</dbReference>
<dbReference type="GO" id="GO:0006508">
    <property type="term" value="P:proteolysis"/>
    <property type="evidence" value="ECO:0007669"/>
    <property type="project" value="InterPro"/>
</dbReference>
<feature type="non-terminal residue" evidence="3">
    <location>
        <position position="1"/>
    </location>
</feature>
<gene>
    <name evidence="3" type="ORF">AVDCRST_MAG88-3107</name>
</gene>
<reference evidence="3" key="1">
    <citation type="submission" date="2020-02" db="EMBL/GenBank/DDBJ databases">
        <authorList>
            <person name="Meier V. D."/>
        </authorList>
    </citation>
    <scope>NUCLEOTIDE SEQUENCE</scope>
    <source>
        <strain evidence="3">AVDCRST_MAG88</strain>
    </source>
</reference>
<proteinExistence type="predicted"/>
<dbReference type="GO" id="GO:0004252">
    <property type="term" value="F:serine-type endopeptidase activity"/>
    <property type="evidence" value="ECO:0007669"/>
    <property type="project" value="TreeGrafter"/>
</dbReference>
<evidence type="ECO:0000313" key="3">
    <source>
        <dbReference type="EMBL" id="CAA9579017.1"/>
    </source>
</evidence>
<dbReference type="Gene3D" id="3.40.50.1820">
    <property type="entry name" value="alpha/beta hydrolase"/>
    <property type="match status" value="1"/>
</dbReference>
<dbReference type="EMBL" id="CADCWM010000749">
    <property type="protein sequence ID" value="CAA9579017.1"/>
    <property type="molecule type" value="Genomic_DNA"/>
</dbReference>
<dbReference type="PANTHER" id="PTHR42776:SF27">
    <property type="entry name" value="DIPEPTIDYL PEPTIDASE FAMILY MEMBER 6"/>
    <property type="match status" value="1"/>
</dbReference>
<name>A0A6J4VGU3_9BACT</name>
<evidence type="ECO:0000256" key="1">
    <source>
        <dbReference type="ARBA" id="ARBA00022801"/>
    </source>
</evidence>
<feature type="domain" description="Peptidase S9 prolyl oligopeptidase catalytic" evidence="2">
    <location>
        <begin position="1"/>
        <end position="117"/>
    </location>
</feature>
<sequence>VSGAGIANWVSFQGTADVRTIFNRYFADVAEDPEVHWKYSPIRTIKNATTPTLILYGEADDRVPVSQGYELYEGLKARGVEAQLVAYPREPHAIGERKHQLDLLRRVTEWFDRHLGRTVG</sequence>
<dbReference type="InterPro" id="IPR001375">
    <property type="entry name" value="Peptidase_S9_cat"/>
</dbReference>
<keyword evidence="1" id="KW-0378">Hydrolase</keyword>
<protein>
    <submittedName>
        <fullName evidence="3">TolB protein, periplasmic protein involved in the tonb-independent uptake of group A colicins</fullName>
    </submittedName>
</protein>